<sequence length="337" mass="34350">MICRSAAIPAIIGLGAAAVVAAGGATALAGAPSPTVTASGAAGSTPRIVVTAKDDTVKTDDSAVILTTAEVDKETATSLKVTEVRLRVEPNRGAPKVTDGCPVVAEACVLVDEKGTPKQVESVVKLGESITEDVTLSVTVIVETTVNEKPVTVRADPTTVKFDFDEPDPTPSTTPTSKPPSSGPPSSKPPKPSSKPTSKSPVTAAGSGGSGSGRGRSSGTGTTTGGVIPPAPNASFDPRNPQVALPPIATPGAPNPSVAPDTSMTPQSRLQGNKAPVAQDLTFERMASTQVAWLAALLVAFSLLLTQLRLGRRRMPAEAPKQPKGTHRRPRHGMFGK</sequence>
<keyword evidence="2" id="KW-1133">Transmembrane helix</keyword>
<dbReference type="Proteomes" id="UP000274601">
    <property type="component" value="Unassembled WGS sequence"/>
</dbReference>
<evidence type="ECO:0000256" key="2">
    <source>
        <dbReference type="SAM" id="Phobius"/>
    </source>
</evidence>
<feature type="compositionally biased region" description="Basic residues" evidence="1">
    <location>
        <begin position="324"/>
        <end position="337"/>
    </location>
</feature>
<feature type="chain" id="PRO_5038619913" evidence="3">
    <location>
        <begin position="22"/>
        <end position="337"/>
    </location>
</feature>
<keyword evidence="2" id="KW-0472">Membrane</keyword>
<keyword evidence="3" id="KW-0732">Signal</keyword>
<feature type="compositionally biased region" description="Polar residues" evidence="1">
    <location>
        <begin position="260"/>
        <end position="271"/>
    </location>
</feature>
<feature type="compositionally biased region" description="Gly residues" evidence="1">
    <location>
        <begin position="206"/>
        <end position="224"/>
    </location>
</feature>
<accession>A0A495QU81</accession>
<evidence type="ECO:0000256" key="1">
    <source>
        <dbReference type="SAM" id="MobiDB-lite"/>
    </source>
</evidence>
<proteinExistence type="predicted"/>
<dbReference type="OrthoDB" id="3468585at2"/>
<reference evidence="4 5" key="1">
    <citation type="submission" date="2018-10" db="EMBL/GenBank/DDBJ databases">
        <title>Genomic Encyclopedia of Archaeal and Bacterial Type Strains, Phase II (KMG-II): from individual species to whole genera.</title>
        <authorList>
            <person name="Goeker M."/>
        </authorList>
    </citation>
    <scope>NUCLEOTIDE SEQUENCE [LARGE SCALE GENOMIC DNA]</scope>
    <source>
        <strain evidence="4 5">DSM 43383</strain>
    </source>
</reference>
<comment type="caution">
    <text evidence="4">The sequence shown here is derived from an EMBL/GenBank/DDBJ whole genome shotgun (WGS) entry which is preliminary data.</text>
</comment>
<organism evidence="4 5">
    <name type="scientific">Actinomadura pelletieri DSM 43383</name>
    <dbReference type="NCBI Taxonomy" id="1120940"/>
    <lineage>
        <taxon>Bacteria</taxon>
        <taxon>Bacillati</taxon>
        <taxon>Actinomycetota</taxon>
        <taxon>Actinomycetes</taxon>
        <taxon>Streptosporangiales</taxon>
        <taxon>Thermomonosporaceae</taxon>
        <taxon>Actinomadura</taxon>
    </lineage>
</organism>
<feature type="transmembrane region" description="Helical" evidence="2">
    <location>
        <begin position="291"/>
        <end position="311"/>
    </location>
</feature>
<evidence type="ECO:0000313" key="4">
    <source>
        <dbReference type="EMBL" id="RKS77084.1"/>
    </source>
</evidence>
<name>A0A495QU81_9ACTN</name>
<feature type="signal peptide" evidence="3">
    <location>
        <begin position="1"/>
        <end position="21"/>
    </location>
</feature>
<evidence type="ECO:0000256" key="3">
    <source>
        <dbReference type="SAM" id="SignalP"/>
    </source>
</evidence>
<feature type="region of interest" description="Disordered" evidence="1">
    <location>
        <begin position="157"/>
        <end position="273"/>
    </location>
</feature>
<dbReference type="RefSeq" id="WP_121434321.1">
    <property type="nucleotide sequence ID" value="NZ_RBWU01000002.1"/>
</dbReference>
<feature type="region of interest" description="Disordered" evidence="1">
    <location>
        <begin position="315"/>
        <end position="337"/>
    </location>
</feature>
<keyword evidence="2" id="KW-0812">Transmembrane</keyword>
<gene>
    <name evidence="4" type="ORF">BZB76_2456</name>
</gene>
<evidence type="ECO:0000313" key="5">
    <source>
        <dbReference type="Proteomes" id="UP000274601"/>
    </source>
</evidence>
<protein>
    <submittedName>
        <fullName evidence="4">Uncharacterized protein</fullName>
    </submittedName>
</protein>
<dbReference type="EMBL" id="RBWU01000002">
    <property type="protein sequence ID" value="RKS77084.1"/>
    <property type="molecule type" value="Genomic_DNA"/>
</dbReference>
<feature type="compositionally biased region" description="Pro residues" evidence="1">
    <location>
        <begin position="169"/>
        <end position="193"/>
    </location>
</feature>
<dbReference type="AlphaFoldDB" id="A0A495QU81"/>
<feature type="compositionally biased region" description="Low complexity" evidence="1">
    <location>
        <begin position="194"/>
        <end position="205"/>
    </location>
</feature>
<keyword evidence="5" id="KW-1185">Reference proteome</keyword>